<keyword evidence="1" id="KW-0732">Signal</keyword>
<dbReference type="Proteomes" id="UP000308133">
    <property type="component" value="Unassembled WGS sequence"/>
</dbReference>
<proteinExistence type="predicted"/>
<protein>
    <submittedName>
        <fullName evidence="2">Uncharacterized protein</fullName>
    </submittedName>
</protein>
<comment type="caution">
    <text evidence="2">The sequence shown here is derived from an EMBL/GenBank/DDBJ whole genome shotgun (WGS) entry which is preliminary data.</text>
</comment>
<organism evidence="2 3">
    <name type="scientific">Elsinoe australis</name>
    <dbReference type="NCBI Taxonomy" id="40998"/>
    <lineage>
        <taxon>Eukaryota</taxon>
        <taxon>Fungi</taxon>
        <taxon>Dikarya</taxon>
        <taxon>Ascomycota</taxon>
        <taxon>Pezizomycotina</taxon>
        <taxon>Dothideomycetes</taxon>
        <taxon>Dothideomycetidae</taxon>
        <taxon>Myriangiales</taxon>
        <taxon>Elsinoaceae</taxon>
        <taxon>Elsinoe</taxon>
    </lineage>
</organism>
<evidence type="ECO:0000313" key="3">
    <source>
        <dbReference type="Proteomes" id="UP000308133"/>
    </source>
</evidence>
<dbReference type="AlphaFoldDB" id="A0A4U7ATX4"/>
<accession>A0A4U7ATX4</accession>
<gene>
    <name evidence="2" type="ORF">C1H76_6005</name>
</gene>
<feature type="chain" id="PRO_5020558775" evidence="1">
    <location>
        <begin position="17"/>
        <end position="382"/>
    </location>
</feature>
<evidence type="ECO:0000256" key="1">
    <source>
        <dbReference type="SAM" id="SignalP"/>
    </source>
</evidence>
<dbReference type="EMBL" id="PTQR01000080">
    <property type="protein sequence ID" value="TKX21509.1"/>
    <property type="molecule type" value="Genomic_DNA"/>
</dbReference>
<feature type="signal peptide" evidence="1">
    <location>
        <begin position="1"/>
        <end position="16"/>
    </location>
</feature>
<name>A0A4U7ATX4_9PEZI</name>
<sequence length="382" mass="43099">MLKLLLLTAFLACTLATPLQIRQRPCEQSFDSLASLNAAKDSIRRDCLDQHIIGVLARDYSQAVIEYQRLLDTEYPKSYGTYANSIRQHVPDRIDEYVVKYANRDWLCHWGDTKAEQIQCPTRNIMERYNTTSWTLIKDQAFYSTIYEDFGVPKQWLTRQVKMETVYVETGMPGCPNGGMCPLIWKDYPTSLPGISVLDPRSTLEAAVSSHGILSETLETIFERIRLGALPGDFRNVRTSFALPVLMLKEAVRSLKRVVQPSGASDYYRRRDVILSMGKAVLLTVPTLLKSFAVEGMADIDGVFRLALPITQTLWGGYRAIAGVEGPDTIYRQFDLLLGGQSLDNFDGAALNIARMQAWERDGLRSLLGDDKGYLDQLGVFW</sequence>
<reference evidence="2 3" key="1">
    <citation type="submission" date="2018-02" db="EMBL/GenBank/DDBJ databases">
        <title>Draft genome sequences of Elsinoe sp., causing black scab on jojoba.</title>
        <authorList>
            <person name="Stodart B."/>
            <person name="Jeffress S."/>
            <person name="Ash G."/>
            <person name="Arun Chinnappa K."/>
        </authorList>
    </citation>
    <scope>NUCLEOTIDE SEQUENCE [LARGE SCALE GENOMIC DNA]</scope>
    <source>
        <strain evidence="2 3">Hillstone_2</strain>
    </source>
</reference>
<evidence type="ECO:0000313" key="2">
    <source>
        <dbReference type="EMBL" id="TKX21509.1"/>
    </source>
</evidence>